<feature type="region of interest" description="Disordered" evidence="2">
    <location>
        <begin position="1708"/>
        <end position="1745"/>
    </location>
</feature>
<feature type="compositionally biased region" description="Polar residues" evidence="2">
    <location>
        <begin position="298"/>
        <end position="309"/>
    </location>
</feature>
<feature type="coiled-coil region" evidence="1">
    <location>
        <begin position="1259"/>
        <end position="1483"/>
    </location>
</feature>
<name>A0AAE1FJB0_PETCI</name>
<feature type="compositionally biased region" description="Polar residues" evidence="2">
    <location>
        <begin position="2370"/>
        <end position="2379"/>
    </location>
</feature>
<feature type="region of interest" description="Disordered" evidence="2">
    <location>
        <begin position="2268"/>
        <end position="2289"/>
    </location>
</feature>
<evidence type="ECO:0000256" key="3">
    <source>
        <dbReference type="SAM" id="Phobius"/>
    </source>
</evidence>
<feature type="region of interest" description="Disordered" evidence="2">
    <location>
        <begin position="298"/>
        <end position="326"/>
    </location>
</feature>
<feature type="compositionally biased region" description="Low complexity" evidence="2">
    <location>
        <begin position="517"/>
        <end position="532"/>
    </location>
</feature>
<accession>A0AAE1FJB0</accession>
<keyword evidence="3" id="KW-1133">Transmembrane helix</keyword>
<evidence type="ECO:0000256" key="2">
    <source>
        <dbReference type="SAM" id="MobiDB-lite"/>
    </source>
</evidence>
<feature type="coiled-coil region" evidence="1">
    <location>
        <begin position="1878"/>
        <end position="2004"/>
    </location>
</feature>
<dbReference type="PANTHER" id="PTHR46753:SF3">
    <property type="entry name" value="PDZ DOMAIN-CONTAINING PROTEIN"/>
    <property type="match status" value="1"/>
</dbReference>
<feature type="compositionally biased region" description="Basic and acidic residues" evidence="2">
    <location>
        <begin position="435"/>
        <end position="444"/>
    </location>
</feature>
<dbReference type="Proteomes" id="UP001286313">
    <property type="component" value="Unassembled WGS sequence"/>
</dbReference>
<feature type="compositionally biased region" description="Basic and acidic residues" evidence="2">
    <location>
        <begin position="1708"/>
        <end position="1717"/>
    </location>
</feature>
<dbReference type="Gene3D" id="1.10.287.1490">
    <property type="match status" value="2"/>
</dbReference>
<protein>
    <submittedName>
        <fullName evidence="4">Uncharacterized protein</fullName>
    </submittedName>
</protein>
<organism evidence="4 5">
    <name type="scientific">Petrolisthes cinctipes</name>
    <name type="common">Flat porcelain crab</name>
    <dbReference type="NCBI Taxonomy" id="88211"/>
    <lineage>
        <taxon>Eukaryota</taxon>
        <taxon>Metazoa</taxon>
        <taxon>Ecdysozoa</taxon>
        <taxon>Arthropoda</taxon>
        <taxon>Crustacea</taxon>
        <taxon>Multicrustacea</taxon>
        <taxon>Malacostraca</taxon>
        <taxon>Eumalacostraca</taxon>
        <taxon>Eucarida</taxon>
        <taxon>Decapoda</taxon>
        <taxon>Pleocyemata</taxon>
        <taxon>Anomura</taxon>
        <taxon>Galatheoidea</taxon>
        <taxon>Porcellanidae</taxon>
        <taxon>Petrolisthes</taxon>
    </lineage>
</organism>
<feature type="compositionally biased region" description="Polar residues" evidence="2">
    <location>
        <begin position="1718"/>
        <end position="1744"/>
    </location>
</feature>
<reference evidence="4" key="1">
    <citation type="submission" date="2023-10" db="EMBL/GenBank/DDBJ databases">
        <title>Genome assemblies of two species of porcelain crab, Petrolisthes cinctipes and Petrolisthes manimaculis (Anomura: Porcellanidae).</title>
        <authorList>
            <person name="Angst P."/>
        </authorList>
    </citation>
    <scope>NUCLEOTIDE SEQUENCE</scope>
    <source>
        <strain evidence="4">PB745_01</strain>
        <tissue evidence="4">Gill</tissue>
    </source>
</reference>
<dbReference type="SUPFAM" id="SSF57997">
    <property type="entry name" value="Tropomyosin"/>
    <property type="match status" value="1"/>
</dbReference>
<feature type="coiled-coil region" evidence="1">
    <location>
        <begin position="667"/>
        <end position="814"/>
    </location>
</feature>
<feature type="compositionally biased region" description="Basic and acidic residues" evidence="2">
    <location>
        <begin position="2268"/>
        <end position="2277"/>
    </location>
</feature>
<feature type="region of interest" description="Disordered" evidence="2">
    <location>
        <begin position="418"/>
        <end position="445"/>
    </location>
</feature>
<evidence type="ECO:0000313" key="4">
    <source>
        <dbReference type="EMBL" id="KAK3875249.1"/>
    </source>
</evidence>
<dbReference type="EMBL" id="JAWQEG010001992">
    <property type="protein sequence ID" value="KAK3875249.1"/>
    <property type="molecule type" value="Genomic_DNA"/>
</dbReference>
<proteinExistence type="predicted"/>
<keyword evidence="3" id="KW-0812">Transmembrane</keyword>
<feature type="compositionally biased region" description="Basic residues" evidence="2">
    <location>
        <begin position="498"/>
        <end position="509"/>
    </location>
</feature>
<feature type="region of interest" description="Disordered" evidence="2">
    <location>
        <begin position="484"/>
        <end position="532"/>
    </location>
</feature>
<evidence type="ECO:0000256" key="1">
    <source>
        <dbReference type="SAM" id="Coils"/>
    </source>
</evidence>
<feature type="transmembrane region" description="Helical" evidence="3">
    <location>
        <begin position="37"/>
        <end position="58"/>
    </location>
</feature>
<keyword evidence="1" id="KW-0175">Coiled coil</keyword>
<dbReference type="PANTHER" id="PTHR46753">
    <property type="entry name" value="FYVE AND COILED-COIL DOMAIN-CONTAINING PROTEIN 1"/>
    <property type="match status" value="1"/>
</dbReference>
<sequence length="2379" mass="267862">MKIKCKQFCPRSRQLSSPAGGAQGQDVNTSVSSEWRVVVVVPLLLLLSSNAVWAGLMMEEGQTRMRNFSDSTDNSTEQSDINSQVLDLVIDPLTDFQLSECNSVPTSPEQSYKLKPSPPVAINVECEETNTEEVLLSPSTSLHSPQNLLHNILDSQTRGSDGSLASSAEHSFDGGGGGYSGSSAPHRLAVASVHRFGHHPPCAGSPHDLASCPACPASATTTAATCPYGRGKKCVVAPTFDLVAKCDALKTLAEASSALALTETLIGPLGIPPVSQVVLSEVVSSMEKKGCVTLPKSNDISRQSSSSVTAREMENQGRPCVKGTTGVGQTTTPSIIISSSLDSKETPLSNVTSCAGEYNANISSSLPSICQPEVHQQQTNVKKSINNLGKGNGEVMKVSRTPVVSELTKDLQIIEPNVQEDRNHSLENTPSFPKTQRENGDKRSRVITVPVGMSNQGPVEVYREVHQYPAGAITTTIERRSYIGLSQKDSPAPSRDSVKKKKISKIRKSQKTDHFASNSSLGSESSKSCKSTSSVNTLVSESGSDLTTANRSHVSSKVSLNDTFSDAAGPISRSLLTASVMQMRQALEAIPNSSDNHSDKSYGGVECASNFSDTSSNLSTLSDLSGYEEEYVRIKRLVSDAVISPEDYKKMINKVNSKPNLTKTVPSVDYEKNARDLQAQKEDLEIQLHRLSIQVQNAVREKELYQQQLELMQTKVTETNQKQYFEVLKQRANLEGQLEMLKQELENSVYEKNKLQTKILESQKECEASKTMADLAKEAELQMKARLDKYEVANRELEVNVSESEKKLEKISKDYELAMGEVKDLHGKMEGLEILVDKLRDSESQLLGEVKSVRCQVLQLQGECQSMSEALAHAESSASKSTAELQACQTSTSWYQDQLQVAQNARSGQQEDLLQARASLAKVTSEKEALETKVQTLTREAEDGQARAVREKASLVAHLEALQADMAEREAMVSQLERDRGTDTRLMKDRQQRLEQDRQRIHKLRLDLTDAERQLDFARQDLKHKITLLARYEDELKDLRTSSAVNEEILRERDTRIDNFEKNLESLNVTLKEYQADKKEKEIQITRLKEEKLKLEVSLVAANSEKKEVDEAIMKVREDMTKLSSNFYRMKHDLAAKDRQNEIMTRESEEKNSTISSLEKKIEALEQKSKEREESKVHQQEIETLQSAQKEMKTEKERLDGELENLGRKYKTLEIEKKGLSDAVHLQEEQIHNMQGSQDNYREAILKKDEELYVARENYAALERTCVEMRRNWESLKEENLSLRQEAEALAEHEKLQKNEKADLKEGIQKERKVKQNLERKFEGLMKTYEEDKHKLLDEKLSVDKKLSDLTKELEKMNIEMAKAGEKKEQLEKNCSNLERELDTVKNEKLRAEDKVQDICTDLNKCKADLKGFSDAARALEVKCEALSTDNSNLKEKLTSLQTESEKGVTELKSLLELKSREMLSLQKQYSDKEASLAKLSKEKNLLISQVNSVLAENNHLKKASTKVSDNLVKESAKGPAETVSPNGKVLRGTEQLQKEIGTLWKKITDYEGKIKEINKQKESQQATIKNIKKDNYLLRAKVKEFETLKKKCSELESYQENAEEYASLKARFSEMESKLHTKCKEVLSLTHSLNEKTNNVQLLKQKEQDLITQVETLQTGWREAQTRLVQLDTDSERAREDISNYQQQLKILEGERDEWMAKFESLRDSIPERDTSRQPAVQLQPSSRQSFTPPQESQVTSSAEMKGKLAGNCVGDTLSYINNISQTPVSNGTEFNKTMTDLQEQVSLTSEALHTKEQHIHHLQHQLMSLRQEGTNSSTPQTSNSGIGEMVPAAVHSQHINELLEKIQNLKVSSNVCLNCHAQTTAQPRDGGESCDAQSLLDKISHLESHVNRKEEELQETQTKMSTTINEFREKQRRYESNVRLLTRKLKEHMKGRKSAEKEMQAEEENHQRLLNEEHQRYEVLRCRYLELEGQREKLEGEMRRVEGELSEVHESLTRTQEEASQHHNNTLTLQKEIGRLQENCKSVESLRQTLASTEEKLRERKEATEEIKKESETVRQELRESQAALTSITSKLQHMETERHQLHCELENAKASLKNVNQEMLHKTEEIMRLEQQVSQMEGSNTTLKESVATADSTLGHLNTELKKVREERQAVQEQLQDVEAQLQVTHTKVTALEAHIKVVEGEARVKQEEVRQAKEHLTCKEERHQAQVAQLERSVSQAGQEIAALTTQLTTVQQERLSYQTQTTQLRTALQSTLTQLKSYKVEEETRSTEETTETTIDLPSPAPLDLEEITQLMERSVQGSSKPAPLVSLQSCLSSLRAEVNTLQSQLQHKAQQAAKELSVEGTSREEGETTATAEVKDETTIGETQRVKTV</sequence>
<feature type="coiled-coil region" evidence="1">
    <location>
        <begin position="913"/>
        <end position="1230"/>
    </location>
</feature>
<feature type="region of interest" description="Disordered" evidence="2">
    <location>
        <begin position="2342"/>
        <end position="2379"/>
    </location>
</feature>
<feature type="region of interest" description="Disordered" evidence="2">
    <location>
        <begin position="154"/>
        <end position="180"/>
    </location>
</feature>
<comment type="caution">
    <text evidence="4">The sequence shown here is derived from an EMBL/GenBank/DDBJ whole genome shotgun (WGS) entry which is preliminary data.</text>
</comment>
<keyword evidence="5" id="KW-1185">Reference proteome</keyword>
<evidence type="ECO:0000313" key="5">
    <source>
        <dbReference type="Proteomes" id="UP001286313"/>
    </source>
</evidence>
<gene>
    <name evidence="4" type="ORF">Pcinc_019848</name>
</gene>
<keyword evidence="3" id="KW-0472">Membrane</keyword>
<feature type="region of interest" description="Disordered" evidence="2">
    <location>
        <begin position="2046"/>
        <end position="2066"/>
    </location>
</feature>
<feature type="compositionally biased region" description="Polar residues" evidence="2">
    <location>
        <begin position="154"/>
        <end position="169"/>
    </location>
</feature>